<comment type="function">
    <text evidence="4">Required for high-level post-exponential phase expression of a series of secreted proteins.</text>
</comment>
<evidence type="ECO:0000313" key="10">
    <source>
        <dbReference type="Proteomes" id="UP000195139"/>
    </source>
</evidence>
<accession>A0A242CEB6</accession>
<evidence type="ECO:0000259" key="6">
    <source>
        <dbReference type="PROSITE" id="PS50110"/>
    </source>
</evidence>
<keyword evidence="5" id="KW-0597">Phosphoprotein</keyword>
<evidence type="ECO:0000256" key="3">
    <source>
        <dbReference type="ARBA" id="ARBA00023159"/>
    </source>
</evidence>
<dbReference type="PROSITE" id="PS50930">
    <property type="entry name" value="HTH_LYTTR"/>
    <property type="match status" value="1"/>
</dbReference>
<evidence type="ECO:0000256" key="1">
    <source>
        <dbReference type="ARBA" id="ARBA00022490"/>
    </source>
</evidence>
<organism evidence="9">
    <name type="scientific">Candidatus Enterococcus mansonii</name>
    <dbReference type="NCBI Taxonomy" id="1834181"/>
    <lineage>
        <taxon>Bacteria</taxon>
        <taxon>Bacillati</taxon>
        <taxon>Bacillota</taxon>
        <taxon>Bacilli</taxon>
        <taxon>Lactobacillales</taxon>
        <taxon>Enterococcaceae</taxon>
        <taxon>Enterococcus</taxon>
    </lineage>
</organism>
<evidence type="ECO:0000256" key="4">
    <source>
        <dbReference type="ARBA" id="ARBA00037164"/>
    </source>
</evidence>
<dbReference type="GO" id="GO:0003677">
    <property type="term" value="F:DNA binding"/>
    <property type="evidence" value="ECO:0007669"/>
    <property type="project" value="InterPro"/>
</dbReference>
<name>A0A242CEB6_9ENTE</name>
<feature type="domain" description="HTH LytTR-type" evidence="7">
    <location>
        <begin position="144"/>
        <end position="245"/>
    </location>
</feature>
<feature type="modified residue" description="4-aspartylphosphate" evidence="5">
    <location>
        <position position="60"/>
    </location>
</feature>
<keyword evidence="1" id="KW-0963">Cytoplasm</keyword>
<dbReference type="EMBL" id="NGLE01000002">
    <property type="protein sequence ID" value="OTO08583.1"/>
    <property type="molecule type" value="Genomic_DNA"/>
</dbReference>
<sequence>MINIHICDDKEIELKQIKKALSYAKSVIDSEIEFHNVTTKPSEILAYIPTPTVKDVYFLDIDLELPNLNGLSLAVQIRERNPSAFICFVTTHAEMSYLTFKYKVMAFDFILKDSYENMLNSFVECLRALVKQVESLEESREEVIELDSYHEKKRIKVDSIIAFETVGNHKIRMYGDTQVLNLSRSLASLKKELPDNFLDFHRSYLINSDKIASYDKVAGRITMSNGLDVYVPTRKKKSVFSMLEK</sequence>
<dbReference type="RefSeq" id="WP_179190413.1">
    <property type="nucleotide sequence ID" value="NZ_NGLE02000001.1"/>
</dbReference>
<reference evidence="8 10" key="2">
    <citation type="submission" date="2018-07" db="EMBL/GenBank/DDBJ databases">
        <title>The Genome Sequence of Enterococcus sp. DIV0659b.</title>
        <authorList>
            <consortium name="The Broad Institute Genomics Platform"/>
            <consortium name="The Broad Institute Genomic Center for Infectious Diseases"/>
            <person name="Earl A."/>
            <person name="Manson A."/>
            <person name="Schwartman J."/>
            <person name="Gilmore M."/>
            <person name="Abouelleil A."/>
            <person name="Cao P."/>
            <person name="Chapman S."/>
            <person name="Cusick C."/>
            <person name="Shea T."/>
            <person name="Young S."/>
            <person name="Neafsey D."/>
            <person name="Nusbaum C."/>
            <person name="Birren B."/>
        </authorList>
    </citation>
    <scope>NUCLEOTIDE SEQUENCE [LARGE SCALE GENOMIC DNA]</scope>
    <source>
        <strain evidence="8 10">4G2_DIV0659</strain>
    </source>
</reference>
<dbReference type="AlphaFoldDB" id="A0A242CEB6"/>
<evidence type="ECO:0008006" key="11">
    <source>
        <dbReference type="Google" id="ProtNLM"/>
    </source>
</evidence>
<evidence type="ECO:0000313" key="9">
    <source>
        <dbReference type="EMBL" id="OTO08583.1"/>
    </source>
</evidence>
<keyword evidence="3" id="KW-0010">Activator</keyword>
<dbReference type="SUPFAM" id="SSF52172">
    <property type="entry name" value="CheY-like"/>
    <property type="match status" value="1"/>
</dbReference>
<dbReference type="PANTHER" id="PTHR37299">
    <property type="entry name" value="TRANSCRIPTIONAL REGULATOR-RELATED"/>
    <property type="match status" value="1"/>
</dbReference>
<dbReference type="Pfam" id="PF04397">
    <property type="entry name" value="LytTR"/>
    <property type="match status" value="1"/>
</dbReference>
<evidence type="ECO:0000256" key="2">
    <source>
        <dbReference type="ARBA" id="ARBA00023012"/>
    </source>
</evidence>
<keyword evidence="10" id="KW-1185">Reference proteome</keyword>
<dbReference type="GO" id="GO:0000156">
    <property type="term" value="F:phosphorelay response regulator activity"/>
    <property type="evidence" value="ECO:0007669"/>
    <property type="project" value="InterPro"/>
</dbReference>
<evidence type="ECO:0000259" key="7">
    <source>
        <dbReference type="PROSITE" id="PS50930"/>
    </source>
</evidence>
<reference evidence="9" key="1">
    <citation type="submission" date="2017-05" db="EMBL/GenBank/DDBJ databases">
        <title>The Genome Sequence of Enterococcus sp. 4G2_DIV0659.</title>
        <authorList>
            <consortium name="The Broad Institute Genomics Platform"/>
            <consortium name="The Broad Institute Genomic Center for Infectious Diseases"/>
            <person name="Earl A."/>
            <person name="Manson A."/>
            <person name="Schwartman J."/>
            <person name="Gilmore M."/>
            <person name="Abouelleil A."/>
            <person name="Cao P."/>
            <person name="Chapman S."/>
            <person name="Cusick C."/>
            <person name="Shea T."/>
            <person name="Young S."/>
            <person name="Neafsey D."/>
            <person name="Nusbaum C."/>
            <person name="Birren B."/>
        </authorList>
    </citation>
    <scope>NUCLEOTIDE SEQUENCE [LARGE SCALE GENOMIC DNA]</scope>
    <source>
        <strain evidence="9">4G2_DIV0659</strain>
    </source>
</reference>
<evidence type="ECO:0000256" key="5">
    <source>
        <dbReference type="PROSITE-ProRule" id="PRU00169"/>
    </source>
</evidence>
<dbReference type="EMBL" id="NGLE02000001">
    <property type="protein sequence ID" value="MEI5994106.1"/>
    <property type="molecule type" value="Genomic_DNA"/>
</dbReference>
<keyword evidence="2" id="KW-0902">Two-component regulatory system</keyword>
<dbReference type="InterPro" id="IPR001789">
    <property type="entry name" value="Sig_transdc_resp-reg_receiver"/>
</dbReference>
<dbReference type="PANTHER" id="PTHR37299:SF3">
    <property type="entry name" value="STAGE 0 SPORULATION PROTEIN A HOMOLOG"/>
    <property type="match status" value="1"/>
</dbReference>
<protein>
    <recommendedName>
        <fullName evidence="11">Stage 0 sporulation protein A homolog</fullName>
    </recommendedName>
</protein>
<dbReference type="InterPro" id="IPR007492">
    <property type="entry name" value="LytTR_DNA-bd_dom"/>
</dbReference>
<dbReference type="Proteomes" id="UP000195139">
    <property type="component" value="Unassembled WGS sequence"/>
</dbReference>
<evidence type="ECO:0000313" key="8">
    <source>
        <dbReference type="EMBL" id="MEI5994106.1"/>
    </source>
</evidence>
<dbReference type="SMART" id="SM00850">
    <property type="entry name" value="LytTR"/>
    <property type="match status" value="1"/>
</dbReference>
<dbReference type="InterPro" id="IPR046947">
    <property type="entry name" value="LytR-like"/>
</dbReference>
<comment type="caution">
    <text evidence="9">The sequence shown here is derived from an EMBL/GenBank/DDBJ whole genome shotgun (WGS) entry which is preliminary data.</text>
</comment>
<feature type="domain" description="Response regulatory" evidence="6">
    <location>
        <begin position="3"/>
        <end position="127"/>
    </location>
</feature>
<gene>
    <name evidence="9" type="ORF">A5880_001583</name>
    <name evidence="8" type="ORF">A5880_001664</name>
</gene>
<dbReference type="Pfam" id="PF00072">
    <property type="entry name" value="Response_reg"/>
    <property type="match status" value="1"/>
</dbReference>
<dbReference type="PROSITE" id="PS50110">
    <property type="entry name" value="RESPONSE_REGULATORY"/>
    <property type="match status" value="1"/>
</dbReference>
<dbReference type="Gene3D" id="2.40.50.1020">
    <property type="entry name" value="LytTr DNA-binding domain"/>
    <property type="match status" value="1"/>
</dbReference>
<dbReference type="Gene3D" id="3.40.50.2300">
    <property type="match status" value="1"/>
</dbReference>
<dbReference type="InterPro" id="IPR011006">
    <property type="entry name" value="CheY-like_superfamily"/>
</dbReference>
<dbReference type="STRING" id="1834181.A5880_001583"/>
<proteinExistence type="predicted"/>